<reference evidence="1" key="8">
    <citation type="journal article" date="2018" name="J. ISSAAS">
        <title>In Silico Identification of Three Types of Integrative and Conjugative Elements (ICEs) in Elizabethkingia anophelis Strains Isolated from Around the World.</title>
        <authorList>
            <person name="Xu J."/>
            <person name="Pei D."/>
            <person name="Nicholson A."/>
            <person name="Lan Y."/>
            <person name="Xia Q."/>
        </authorList>
    </citation>
    <scope>NUCLEOTIDE SEQUENCE</scope>
</reference>
<dbReference type="AlphaFoldDB" id="A0A455ZG07"/>
<gene>
    <name evidence="1" type="primary">ICEEaIII(1)_R26_85236_85358</name>
</gene>
<accession>A0A455ZG07</accession>
<organism evidence="1">
    <name type="scientific">Elizabethkingia anophelis</name>
    <dbReference type="NCBI Taxonomy" id="1117645"/>
    <lineage>
        <taxon>Bacteria</taxon>
        <taxon>Pseudomonadati</taxon>
        <taxon>Bacteroidota</taxon>
        <taxon>Flavobacteriia</taxon>
        <taxon>Flavobacteriales</taxon>
        <taxon>Weeksellaceae</taxon>
        <taxon>Elizabethkingia</taxon>
    </lineage>
</organism>
<reference evidence="1" key="6">
    <citation type="journal article" date="2017" name="Nat. Commun.">
        <title>Evolutionary dynamics and genomic features of the Elizabethkingia anophelis 2015 to 2016 Wisconsin outbreak strain.</title>
        <authorList>
            <person name="Perrin A."/>
            <person name="Larsonneur E."/>
            <person name="Nicholson A.C."/>
            <person name="Edwards D.J."/>
            <person name="Gundlach K.M."/>
            <person name="Whitney A.M."/>
            <person name="Gulvik C.A."/>
            <person name="Bell M.E."/>
            <person name="Rendueles O."/>
            <person name="Cury J."/>
            <person name="Hugon P."/>
            <person name="Clermont D."/>
            <person name="Enouf V."/>
            <person name="Loparev V."/>
            <person name="Juieng P."/>
            <person name="Monson T."/>
            <person name="Warshauer D."/>
            <person name="Elbadawi L.I."/>
            <person name="Walters M.S."/>
            <person name="Crist M.B."/>
            <person name="Noble-Wang J."/>
            <person name="Borlaug G."/>
            <person name="Rocha E.P.C."/>
            <person name="Criscuolo A."/>
            <person name="Touchon M."/>
            <person name="Davis J.P."/>
            <person name="Holt K.E."/>
            <person name="McQuiston J.R."/>
            <person name="Brisse S."/>
        </authorList>
    </citation>
    <scope>NUCLEOTIDE SEQUENCE</scope>
</reference>
<name>A0A455ZG07_9FLAO</name>
<dbReference type="EMBL" id="BK010606">
    <property type="protein sequence ID" value="DAC75531.1"/>
    <property type="molecule type" value="Genomic_DNA"/>
</dbReference>
<proteinExistence type="predicted"/>
<reference evidence="1" key="1">
    <citation type="journal article" date="2014" name="Genome Biol. Evol.">
        <title>Comparative genomic analysis of malaria mosquito vector-associated novel pathogen Elizabethkingia anophelis.</title>
        <authorList>
            <person name="Teo J."/>
            <person name="Tan S.Y."/>
            <person name="Liu Y."/>
            <person name="Tay M."/>
            <person name="Ding Y."/>
            <person name="Li Y."/>
            <person name="Kjelleberg S."/>
            <person name="Givskov M."/>
            <person name="Lin R.T."/>
            <person name="Yang L."/>
        </authorList>
    </citation>
    <scope>NUCLEOTIDE SEQUENCE</scope>
</reference>
<sequence>MRAFLFFGKIPKFPKTPKTFVAKSWHFYKWQKSATKLCEN</sequence>
<reference evidence="1" key="5">
    <citation type="journal article" date="2017" name="Genome Announc.">
        <title>Complete Circularized Genome Sequences of Four Strains of Elizabethkingia anophelis, Including Two Novel Strains Isolated from Wild-Caught Anopheles sinensis.</title>
        <authorList>
            <person name="Pei D."/>
            <person name="Nicholson A.C."/>
            <person name="Jiang J."/>
            <person name="Chen H."/>
            <person name="Whitney A.M."/>
            <person name="Villarma A."/>
            <person name="Bell M."/>
            <person name="Humrighouse B."/>
            <person name="Rowe L.A."/>
            <person name="Sheth M."/>
            <person name="Batra D."/>
            <person name="Juieng P."/>
            <person name="Loparev V.N."/>
            <person name="McQuiston J.R."/>
            <person name="Lan Y."/>
            <person name="Ma Y."/>
            <person name="Xu J."/>
        </authorList>
    </citation>
    <scope>NUCLEOTIDE SEQUENCE</scope>
</reference>
<evidence type="ECO:0000313" key="1">
    <source>
        <dbReference type="EMBL" id="DAC75531.1"/>
    </source>
</evidence>
<reference evidence="1" key="3">
    <citation type="journal article" date="2016" name="Genome Announc.">
        <title>Complete Genome Sequences of Four Strains from the 2015-2016 Elizabethkingia anophelis Outbreak.</title>
        <authorList>
            <person name="Nicholson A.C."/>
            <person name="Whitney A.M."/>
            <person name="Emery B.D."/>
            <person name="Bell M.E."/>
            <person name="Gartin J.T."/>
            <person name="Humrighouse B.W."/>
            <person name="Loparev V.N."/>
            <person name="Batra D."/>
            <person name="Sheth M."/>
            <person name="Rowe L.A."/>
            <person name="Juieng P."/>
            <person name="Knipe K."/>
            <person name="Gulvik C."/>
            <person name="McQuiston J.R."/>
        </authorList>
    </citation>
    <scope>NUCLEOTIDE SEQUENCE</scope>
</reference>
<protein>
    <submittedName>
        <fullName evidence="1">Uncharacterized protein</fullName>
    </submittedName>
</protein>
<reference evidence="1" key="2">
    <citation type="journal article" date="2014" name="PLoS ONE">
        <title>Insights from the genome annotation of Elizabethkingia anophelis from the malaria vector Anopheles gambiae.</title>
        <authorList>
            <person name="Kukutla P."/>
            <person name="Lindberg B.G."/>
            <person name="Pei D."/>
            <person name="Rayl M."/>
            <person name="Yu W."/>
            <person name="Steritz M."/>
            <person name="Faye I."/>
            <person name="Xu J."/>
        </authorList>
    </citation>
    <scope>NUCLEOTIDE SEQUENCE</scope>
</reference>
<reference evidence="1" key="7">
    <citation type="journal article" date="2017" name="Sci. Rep.">
        <title>Genomic features, phylogenetic relationships, and comparative genomics of Elizabethkingia anophelis strain EM361-97 isolated in Taiwan.</title>
        <authorList>
            <person name="Lin J.N."/>
            <person name="Lai C.H."/>
            <person name="Yang C.H."/>
            <person name="Huang Y.H."/>
            <person name="Lin H.H."/>
        </authorList>
    </citation>
    <scope>NUCLEOTIDE SEQUENCE</scope>
</reference>
<reference evidence="1" key="4">
    <citation type="journal article" date="2016" name="Sci. Rep.">
        <title>Genomic epidemiology and global diversity of the emerging bacterial pathogen Elizabethkingia anophelis.</title>
        <authorList>
            <person name="Breurec S."/>
            <person name="Criscuolo A."/>
            <person name="Diancourt L."/>
            <person name="Rendueles O."/>
            <person name="Vandenbogaert M."/>
            <person name="Passet V."/>
            <person name="Caro V."/>
            <person name="Rocha E.P."/>
            <person name="Touchon M."/>
            <person name="Brisse S."/>
        </authorList>
    </citation>
    <scope>NUCLEOTIDE SEQUENCE</scope>
</reference>